<accession>A0A0F9MJH0</accession>
<evidence type="ECO:0000313" key="1">
    <source>
        <dbReference type="EMBL" id="KKM69337.1"/>
    </source>
</evidence>
<name>A0A0F9MJH0_9ZZZZ</name>
<reference evidence="1" key="1">
    <citation type="journal article" date="2015" name="Nature">
        <title>Complex archaea that bridge the gap between prokaryotes and eukaryotes.</title>
        <authorList>
            <person name="Spang A."/>
            <person name="Saw J.H."/>
            <person name="Jorgensen S.L."/>
            <person name="Zaremba-Niedzwiedzka K."/>
            <person name="Martijn J."/>
            <person name="Lind A.E."/>
            <person name="van Eijk R."/>
            <person name="Schleper C."/>
            <person name="Guy L."/>
            <person name="Ettema T.J."/>
        </authorList>
    </citation>
    <scope>NUCLEOTIDE SEQUENCE</scope>
</reference>
<organism evidence="1">
    <name type="scientific">marine sediment metagenome</name>
    <dbReference type="NCBI Taxonomy" id="412755"/>
    <lineage>
        <taxon>unclassified sequences</taxon>
        <taxon>metagenomes</taxon>
        <taxon>ecological metagenomes</taxon>
    </lineage>
</organism>
<sequence length="62" mass="7223">MTAHVKYKTDSPNYQWPQSGCRTASSYLGEQSLCLECPLKECHLDKVDRRLNQTAIEEYKEE</sequence>
<proteinExistence type="predicted"/>
<dbReference type="AlphaFoldDB" id="A0A0F9MJH0"/>
<gene>
    <name evidence="1" type="ORF">LCGC14_1451830</name>
</gene>
<comment type="caution">
    <text evidence="1">The sequence shown here is derived from an EMBL/GenBank/DDBJ whole genome shotgun (WGS) entry which is preliminary data.</text>
</comment>
<protein>
    <submittedName>
        <fullName evidence="1">Uncharacterized protein</fullName>
    </submittedName>
</protein>
<dbReference type="EMBL" id="LAZR01010006">
    <property type="protein sequence ID" value="KKM69337.1"/>
    <property type="molecule type" value="Genomic_DNA"/>
</dbReference>